<evidence type="ECO:0000313" key="2">
    <source>
        <dbReference type="Proteomes" id="UP001152622"/>
    </source>
</evidence>
<accession>A0A9Q1EJK3</accession>
<comment type="caution">
    <text evidence="1">The sequence shown here is derived from an EMBL/GenBank/DDBJ whole genome shotgun (WGS) entry which is preliminary data.</text>
</comment>
<gene>
    <name evidence="1" type="ORF">SKAU_G00345980</name>
</gene>
<name>A0A9Q1EJK3_SYNKA</name>
<evidence type="ECO:0000313" key="1">
    <source>
        <dbReference type="EMBL" id="KAJ8339965.1"/>
    </source>
</evidence>
<proteinExistence type="predicted"/>
<sequence>MDFLSGPADGRGIPGRPLVLLPPGTLGALTSGPAVSEGPRSAWLTSFRSRVFIFSLPAEEWRRAGGETANGIDWLPSGARRQRSAHAVRAQDLICRQVDLTPGPNIRRVSNALSARCVTSRNPY</sequence>
<reference evidence="1" key="1">
    <citation type="journal article" date="2023" name="Science">
        <title>Genome structures resolve the early diversification of teleost fishes.</title>
        <authorList>
            <person name="Parey E."/>
            <person name="Louis A."/>
            <person name="Montfort J."/>
            <person name="Bouchez O."/>
            <person name="Roques C."/>
            <person name="Iampietro C."/>
            <person name="Lluch J."/>
            <person name="Castinel A."/>
            <person name="Donnadieu C."/>
            <person name="Desvignes T."/>
            <person name="Floi Bucao C."/>
            <person name="Jouanno E."/>
            <person name="Wen M."/>
            <person name="Mejri S."/>
            <person name="Dirks R."/>
            <person name="Jansen H."/>
            <person name="Henkel C."/>
            <person name="Chen W.J."/>
            <person name="Zahm M."/>
            <person name="Cabau C."/>
            <person name="Klopp C."/>
            <person name="Thompson A.W."/>
            <person name="Robinson-Rechavi M."/>
            <person name="Braasch I."/>
            <person name="Lecointre G."/>
            <person name="Bobe J."/>
            <person name="Postlethwait J.H."/>
            <person name="Berthelot C."/>
            <person name="Roest Crollius H."/>
            <person name="Guiguen Y."/>
        </authorList>
    </citation>
    <scope>NUCLEOTIDE SEQUENCE</scope>
    <source>
        <strain evidence="1">WJC10195</strain>
    </source>
</reference>
<dbReference type="EMBL" id="JAINUF010000016">
    <property type="protein sequence ID" value="KAJ8339965.1"/>
    <property type="molecule type" value="Genomic_DNA"/>
</dbReference>
<protein>
    <submittedName>
        <fullName evidence="1">Uncharacterized protein</fullName>
    </submittedName>
</protein>
<dbReference type="AlphaFoldDB" id="A0A9Q1EJK3"/>
<dbReference type="Proteomes" id="UP001152622">
    <property type="component" value="Chromosome 16"/>
</dbReference>
<organism evidence="1 2">
    <name type="scientific">Synaphobranchus kaupii</name>
    <name type="common">Kaup's arrowtooth eel</name>
    <dbReference type="NCBI Taxonomy" id="118154"/>
    <lineage>
        <taxon>Eukaryota</taxon>
        <taxon>Metazoa</taxon>
        <taxon>Chordata</taxon>
        <taxon>Craniata</taxon>
        <taxon>Vertebrata</taxon>
        <taxon>Euteleostomi</taxon>
        <taxon>Actinopterygii</taxon>
        <taxon>Neopterygii</taxon>
        <taxon>Teleostei</taxon>
        <taxon>Anguilliformes</taxon>
        <taxon>Synaphobranchidae</taxon>
        <taxon>Synaphobranchus</taxon>
    </lineage>
</organism>
<keyword evidence="2" id="KW-1185">Reference proteome</keyword>